<dbReference type="PANTHER" id="PTHR33115">
    <property type="entry name" value="ARM REPEAT SUPERFAMILY PROTEIN"/>
    <property type="match status" value="1"/>
</dbReference>
<accession>Q60ET8</accession>
<protein>
    <submittedName>
        <fullName evidence="2">Uncharacterized protein</fullName>
    </submittedName>
</protein>
<dbReference type="AlphaFoldDB" id="Q60ET8"/>
<keyword evidence="1" id="KW-0812">Transmembrane</keyword>
<feature type="transmembrane region" description="Helical" evidence="1">
    <location>
        <begin position="244"/>
        <end position="263"/>
    </location>
</feature>
<evidence type="ECO:0000313" key="3">
    <source>
        <dbReference type="Proteomes" id="UP000000763"/>
    </source>
</evidence>
<feature type="transmembrane region" description="Helical" evidence="1">
    <location>
        <begin position="219"/>
        <end position="238"/>
    </location>
</feature>
<dbReference type="Proteomes" id="UP000000763">
    <property type="component" value="Chromosome 5"/>
</dbReference>
<dbReference type="EMBL" id="AC105768">
    <property type="protein sequence ID" value="AAU90163.1"/>
    <property type="molecule type" value="Genomic_DNA"/>
</dbReference>
<keyword evidence="1" id="KW-0472">Membrane</keyword>
<reference evidence="3" key="2">
    <citation type="journal article" date="2008" name="Nucleic Acids Res.">
        <title>The rice annotation project database (RAP-DB): 2008 update.</title>
        <authorList>
            <consortium name="The rice annotation project (RAP)"/>
        </authorList>
    </citation>
    <scope>GENOME REANNOTATION</scope>
    <source>
        <strain evidence="3">cv. Nipponbare</strain>
    </source>
</reference>
<evidence type="ECO:0000256" key="1">
    <source>
        <dbReference type="SAM" id="Phobius"/>
    </source>
</evidence>
<dbReference type="PANTHER" id="PTHR33115:SF56">
    <property type="entry name" value="OS05G0239400 PROTEIN"/>
    <property type="match status" value="1"/>
</dbReference>
<keyword evidence="1" id="KW-1133">Transmembrane helix</keyword>
<name>Q60ET8_ORYSJ</name>
<proteinExistence type="predicted"/>
<gene>
    <name evidence="2" type="ORF">OJ1122_B08.10</name>
</gene>
<organism evidence="2 3">
    <name type="scientific">Oryza sativa subsp. japonica</name>
    <name type="common">Rice</name>
    <dbReference type="NCBI Taxonomy" id="39947"/>
    <lineage>
        <taxon>Eukaryota</taxon>
        <taxon>Viridiplantae</taxon>
        <taxon>Streptophyta</taxon>
        <taxon>Embryophyta</taxon>
        <taxon>Tracheophyta</taxon>
        <taxon>Spermatophyta</taxon>
        <taxon>Magnoliopsida</taxon>
        <taxon>Liliopsida</taxon>
        <taxon>Poales</taxon>
        <taxon>Poaceae</taxon>
        <taxon>BOP clade</taxon>
        <taxon>Oryzoideae</taxon>
        <taxon>Oryzeae</taxon>
        <taxon>Oryzinae</taxon>
        <taxon>Oryza</taxon>
        <taxon>Oryza sativa</taxon>
    </lineage>
</organism>
<evidence type="ECO:0000313" key="2">
    <source>
        <dbReference type="EMBL" id="AAU90163.1"/>
    </source>
</evidence>
<reference evidence="3" key="1">
    <citation type="journal article" date="2005" name="Nature">
        <title>The map-based sequence of the rice genome.</title>
        <authorList>
            <consortium name="International rice genome sequencing project (IRGSP)"/>
            <person name="Matsumoto T."/>
            <person name="Wu J."/>
            <person name="Kanamori H."/>
            <person name="Katayose Y."/>
            <person name="Fujisawa M."/>
            <person name="Namiki N."/>
            <person name="Mizuno H."/>
            <person name="Yamamoto K."/>
            <person name="Antonio B.A."/>
            <person name="Baba T."/>
            <person name="Sakata K."/>
            <person name="Nagamura Y."/>
            <person name="Aoki H."/>
            <person name="Arikawa K."/>
            <person name="Arita K."/>
            <person name="Bito T."/>
            <person name="Chiden Y."/>
            <person name="Fujitsuka N."/>
            <person name="Fukunaka R."/>
            <person name="Hamada M."/>
            <person name="Harada C."/>
            <person name="Hayashi A."/>
            <person name="Hijishita S."/>
            <person name="Honda M."/>
            <person name="Hosokawa S."/>
            <person name="Ichikawa Y."/>
            <person name="Idonuma A."/>
            <person name="Iijima M."/>
            <person name="Ikeda M."/>
            <person name="Ikeno M."/>
            <person name="Ito K."/>
            <person name="Ito S."/>
            <person name="Ito T."/>
            <person name="Ito Y."/>
            <person name="Ito Y."/>
            <person name="Iwabuchi A."/>
            <person name="Kamiya K."/>
            <person name="Karasawa W."/>
            <person name="Kurita K."/>
            <person name="Katagiri S."/>
            <person name="Kikuta A."/>
            <person name="Kobayashi H."/>
            <person name="Kobayashi N."/>
            <person name="Machita K."/>
            <person name="Maehara T."/>
            <person name="Masukawa M."/>
            <person name="Mizubayashi T."/>
            <person name="Mukai Y."/>
            <person name="Nagasaki H."/>
            <person name="Nagata Y."/>
            <person name="Naito S."/>
            <person name="Nakashima M."/>
            <person name="Nakama Y."/>
            <person name="Nakamichi Y."/>
            <person name="Nakamura M."/>
            <person name="Meguro A."/>
            <person name="Negishi M."/>
            <person name="Ohta I."/>
            <person name="Ohta T."/>
            <person name="Okamoto M."/>
            <person name="Ono N."/>
            <person name="Saji S."/>
            <person name="Sakaguchi M."/>
            <person name="Sakai K."/>
            <person name="Shibata M."/>
            <person name="Shimokawa T."/>
            <person name="Song J."/>
            <person name="Takazaki Y."/>
            <person name="Terasawa K."/>
            <person name="Tsugane M."/>
            <person name="Tsuji K."/>
            <person name="Ueda S."/>
            <person name="Waki K."/>
            <person name="Yamagata H."/>
            <person name="Yamamoto M."/>
            <person name="Yamamoto S."/>
            <person name="Yamane H."/>
            <person name="Yoshiki S."/>
            <person name="Yoshihara R."/>
            <person name="Yukawa K."/>
            <person name="Zhong H."/>
            <person name="Yano M."/>
            <person name="Yuan Q."/>
            <person name="Ouyang S."/>
            <person name="Liu J."/>
            <person name="Jones K.M."/>
            <person name="Gansberger K."/>
            <person name="Moffat K."/>
            <person name="Hill J."/>
            <person name="Bera J."/>
            <person name="Fadrosh D."/>
            <person name="Jin S."/>
            <person name="Johri S."/>
            <person name="Kim M."/>
            <person name="Overton L."/>
            <person name="Reardon M."/>
            <person name="Tsitrin T."/>
            <person name="Vuong H."/>
            <person name="Weaver B."/>
            <person name="Ciecko A."/>
            <person name="Tallon L."/>
            <person name="Jackson J."/>
            <person name="Pai G."/>
            <person name="Aken S.V."/>
            <person name="Utterback T."/>
            <person name="Reidmuller S."/>
            <person name="Feldblyum T."/>
            <person name="Hsiao J."/>
            <person name="Zismann V."/>
            <person name="Iobst S."/>
            <person name="de Vazeille A.R."/>
            <person name="Buell C.R."/>
            <person name="Ying K."/>
            <person name="Li Y."/>
            <person name="Lu T."/>
            <person name="Huang Y."/>
            <person name="Zhao Q."/>
            <person name="Feng Q."/>
            <person name="Zhang L."/>
            <person name="Zhu J."/>
            <person name="Weng Q."/>
            <person name="Mu J."/>
            <person name="Lu Y."/>
            <person name="Fan D."/>
            <person name="Liu Y."/>
            <person name="Guan J."/>
            <person name="Zhang Y."/>
            <person name="Yu S."/>
            <person name="Liu X."/>
            <person name="Zhang Y."/>
            <person name="Hong G."/>
            <person name="Han B."/>
            <person name="Choisne N."/>
            <person name="Demange N."/>
            <person name="Orjeda G."/>
            <person name="Samain S."/>
            <person name="Cattolico L."/>
            <person name="Pelletier E."/>
            <person name="Couloux A."/>
            <person name="Segurens B."/>
            <person name="Wincker P."/>
            <person name="D'Hont A."/>
            <person name="Scarpelli C."/>
            <person name="Weissenbach J."/>
            <person name="Salanoubat M."/>
            <person name="Quetier F."/>
            <person name="Yu Y."/>
            <person name="Kim H.R."/>
            <person name="Rambo T."/>
            <person name="Currie J."/>
            <person name="Collura K."/>
            <person name="Luo M."/>
            <person name="Yang T."/>
            <person name="Ammiraju J.S.S."/>
            <person name="Engler F."/>
            <person name="Soderlund C."/>
            <person name="Wing R.A."/>
            <person name="Palmer L.E."/>
            <person name="de la Bastide M."/>
            <person name="Spiegel L."/>
            <person name="Nascimento L."/>
            <person name="Zutavern T."/>
            <person name="O'Shaughnessy A."/>
            <person name="Dike S."/>
            <person name="Dedhia N."/>
            <person name="Preston R."/>
            <person name="Balija V."/>
            <person name="McCombie W.R."/>
            <person name="Chow T."/>
            <person name="Chen H."/>
            <person name="Chung M."/>
            <person name="Chen C."/>
            <person name="Shaw J."/>
            <person name="Wu H."/>
            <person name="Hsiao K."/>
            <person name="Chao Y."/>
            <person name="Chu M."/>
            <person name="Cheng C."/>
            <person name="Hour A."/>
            <person name="Lee P."/>
            <person name="Lin S."/>
            <person name="Lin Y."/>
            <person name="Liou J."/>
            <person name="Liu S."/>
            <person name="Hsing Y."/>
            <person name="Raghuvanshi S."/>
            <person name="Mohanty A."/>
            <person name="Bharti A.K."/>
            <person name="Gaur A."/>
            <person name="Gupta V."/>
            <person name="Kumar D."/>
            <person name="Ravi V."/>
            <person name="Vij S."/>
            <person name="Kapur A."/>
            <person name="Khurana P."/>
            <person name="Khurana P."/>
            <person name="Khurana J.P."/>
            <person name="Tyagi A.K."/>
            <person name="Gaikwad K."/>
            <person name="Singh A."/>
            <person name="Dalal V."/>
            <person name="Srivastava S."/>
            <person name="Dixit A."/>
            <person name="Pal A.K."/>
            <person name="Ghazi I.A."/>
            <person name="Yadav M."/>
            <person name="Pandit A."/>
            <person name="Bhargava A."/>
            <person name="Sureshbabu K."/>
            <person name="Batra K."/>
            <person name="Sharma T.R."/>
            <person name="Mohapatra T."/>
            <person name="Singh N.K."/>
            <person name="Messing J."/>
            <person name="Nelson A.B."/>
            <person name="Fuks G."/>
            <person name="Kavchok S."/>
            <person name="Keizer G."/>
            <person name="Linton E."/>
            <person name="Llaca V."/>
            <person name="Song R."/>
            <person name="Tanyolac B."/>
            <person name="Young S."/>
            <person name="Ho-Il K."/>
            <person name="Hahn J.H."/>
            <person name="Sangsakoo G."/>
            <person name="Vanavichit A."/>
            <person name="de Mattos Luiz.A.T."/>
            <person name="Zimmer P.D."/>
            <person name="Malone G."/>
            <person name="Dellagostin O."/>
            <person name="de Oliveira A.C."/>
            <person name="Bevan M."/>
            <person name="Bancroft I."/>
            <person name="Minx P."/>
            <person name="Cordum H."/>
            <person name="Wilson R."/>
            <person name="Cheng Z."/>
            <person name="Jin W."/>
            <person name="Jiang J."/>
            <person name="Leong S.A."/>
            <person name="Iwama H."/>
            <person name="Gojobori T."/>
            <person name="Itoh T."/>
            <person name="Niimura Y."/>
            <person name="Fujii Y."/>
            <person name="Habara T."/>
            <person name="Sakai H."/>
            <person name="Sato Y."/>
            <person name="Wilson G."/>
            <person name="Kumar K."/>
            <person name="McCouch S."/>
            <person name="Juretic N."/>
            <person name="Hoen D."/>
            <person name="Wright S."/>
            <person name="Bruskiewich R."/>
            <person name="Bureau T."/>
            <person name="Miyao A."/>
            <person name="Hirochika H."/>
            <person name="Nishikawa T."/>
            <person name="Kadowaki K."/>
            <person name="Sugiura M."/>
            <person name="Burr B."/>
            <person name="Sasaki T."/>
        </authorList>
    </citation>
    <scope>NUCLEOTIDE SEQUENCE [LARGE SCALE GENOMIC DNA]</scope>
    <source>
        <strain evidence="3">cv. Nipponbare</strain>
    </source>
</reference>
<sequence>MTAPIPDLLLLPRLHCNLFVGLFFLYINMPNTGTGAIGGSIGNDSGIAGRDGTENDNTNGDNTIALSSTGAFSKLKIPIYDHIFNTVLIYNSSACAGRLRAAACLPRPPHRCPVRPREIKGMSIAPAVTVDVMRPSAVNVFRCHRYDVWATAVRRNPTYGLTGIWSRTSYCGGMNNRRSELGGSAMQSVPRTWSHQRSDSTINDVAITQAVIGKLVTGVGYLSLTWSTVVLLGGFVSTVPINEFWFLTAISLVLASTQNKYFLRFTMKNKARLSTNHRTQQVIPTGSQVGQSPLVPRDSREPILNCHGTTSKTIHPQPTIKAYFCLIKP</sequence>